<proteinExistence type="predicted"/>
<keyword evidence="2" id="KW-1185">Reference proteome</keyword>
<organism evidence="1 2">
    <name type="scientific">Stylosanthes scabra</name>
    <dbReference type="NCBI Taxonomy" id="79078"/>
    <lineage>
        <taxon>Eukaryota</taxon>
        <taxon>Viridiplantae</taxon>
        <taxon>Streptophyta</taxon>
        <taxon>Embryophyta</taxon>
        <taxon>Tracheophyta</taxon>
        <taxon>Spermatophyta</taxon>
        <taxon>Magnoliopsida</taxon>
        <taxon>eudicotyledons</taxon>
        <taxon>Gunneridae</taxon>
        <taxon>Pentapetalae</taxon>
        <taxon>rosids</taxon>
        <taxon>fabids</taxon>
        <taxon>Fabales</taxon>
        <taxon>Fabaceae</taxon>
        <taxon>Papilionoideae</taxon>
        <taxon>50 kb inversion clade</taxon>
        <taxon>dalbergioids sensu lato</taxon>
        <taxon>Dalbergieae</taxon>
        <taxon>Pterocarpus clade</taxon>
        <taxon>Stylosanthes</taxon>
    </lineage>
</organism>
<name>A0ABU6U969_9FABA</name>
<dbReference type="EMBL" id="JASCZI010120927">
    <property type="protein sequence ID" value="MED6157757.1"/>
    <property type="molecule type" value="Genomic_DNA"/>
</dbReference>
<protein>
    <submittedName>
        <fullName evidence="1">Uncharacterized protein</fullName>
    </submittedName>
</protein>
<comment type="caution">
    <text evidence="1">The sequence shown here is derived from an EMBL/GenBank/DDBJ whole genome shotgun (WGS) entry which is preliminary data.</text>
</comment>
<accession>A0ABU6U969</accession>
<dbReference type="Proteomes" id="UP001341840">
    <property type="component" value="Unassembled WGS sequence"/>
</dbReference>
<reference evidence="1 2" key="1">
    <citation type="journal article" date="2023" name="Plants (Basel)">
        <title>Bridging the Gap: Combining Genomics and Transcriptomics Approaches to Understand Stylosanthes scabra, an Orphan Legume from the Brazilian Caatinga.</title>
        <authorList>
            <person name="Ferreira-Neto J.R.C."/>
            <person name="da Silva M.D."/>
            <person name="Binneck E."/>
            <person name="de Melo N.F."/>
            <person name="da Silva R.H."/>
            <person name="de Melo A.L.T.M."/>
            <person name="Pandolfi V."/>
            <person name="Bustamante F.O."/>
            <person name="Brasileiro-Vidal A.C."/>
            <person name="Benko-Iseppon A.M."/>
        </authorList>
    </citation>
    <scope>NUCLEOTIDE SEQUENCE [LARGE SCALE GENOMIC DNA]</scope>
    <source>
        <tissue evidence="1">Leaves</tissue>
    </source>
</reference>
<sequence>MPTSLGISETRNWRIGGEDERLNMRTAMDCAWVLDGAIKDRVCALSLASRNRNGWIEPEGRDDERNEIVMV</sequence>
<evidence type="ECO:0000313" key="1">
    <source>
        <dbReference type="EMBL" id="MED6157757.1"/>
    </source>
</evidence>
<evidence type="ECO:0000313" key="2">
    <source>
        <dbReference type="Proteomes" id="UP001341840"/>
    </source>
</evidence>
<gene>
    <name evidence="1" type="ORF">PIB30_026286</name>
</gene>